<protein>
    <recommendedName>
        <fullName evidence="1">RNA polymerase sigma-70 region 4 domain-containing protein</fullName>
    </recommendedName>
</protein>
<evidence type="ECO:0000313" key="2">
    <source>
        <dbReference type="EMBL" id="TKD68359.1"/>
    </source>
</evidence>
<dbReference type="InterPro" id="IPR013324">
    <property type="entry name" value="RNA_pol_sigma_r3/r4-like"/>
</dbReference>
<name>A0A4U1MBD8_9BACL</name>
<accession>A0A4U1MBD8</accession>
<dbReference type="Gene3D" id="1.10.10.10">
    <property type="entry name" value="Winged helix-like DNA-binding domain superfamily/Winged helix DNA-binding domain"/>
    <property type="match status" value="1"/>
</dbReference>
<dbReference type="EMBL" id="SWFM01000006">
    <property type="protein sequence ID" value="TKD68359.1"/>
    <property type="molecule type" value="Genomic_DNA"/>
</dbReference>
<dbReference type="CDD" id="cd06171">
    <property type="entry name" value="Sigma70_r4"/>
    <property type="match status" value="1"/>
</dbReference>
<comment type="caution">
    <text evidence="2">The sequence shown here is derived from an EMBL/GenBank/DDBJ whole genome shotgun (WGS) entry which is preliminary data.</text>
</comment>
<dbReference type="InterPro" id="IPR036388">
    <property type="entry name" value="WH-like_DNA-bd_sf"/>
</dbReference>
<dbReference type="GO" id="GO:0003700">
    <property type="term" value="F:DNA-binding transcription factor activity"/>
    <property type="evidence" value="ECO:0007669"/>
    <property type="project" value="InterPro"/>
</dbReference>
<dbReference type="Pfam" id="PF04545">
    <property type="entry name" value="Sigma70_r4"/>
    <property type="match status" value="1"/>
</dbReference>
<dbReference type="InterPro" id="IPR007630">
    <property type="entry name" value="RNA_pol_sigma70_r4"/>
</dbReference>
<feature type="domain" description="RNA polymerase sigma-70 region 4" evidence="1">
    <location>
        <begin position="41"/>
        <end position="90"/>
    </location>
</feature>
<sequence length="100" mass="11506">MCACIKEQRNFKETVVEDYHLVDKEHYIIEGFGNKEMIFGALQSLKAEQQEVLQLIYLEGYSQAEVAFKKKIPLGTVKSRVRLGMKKLKETIDLSLLKLA</sequence>
<evidence type="ECO:0000313" key="3">
    <source>
        <dbReference type="Proteomes" id="UP000310541"/>
    </source>
</evidence>
<dbReference type="SUPFAM" id="SSF88659">
    <property type="entry name" value="Sigma3 and sigma4 domains of RNA polymerase sigma factors"/>
    <property type="match status" value="1"/>
</dbReference>
<reference evidence="2 3" key="1">
    <citation type="submission" date="2019-04" db="EMBL/GenBank/DDBJ databases">
        <title>Genome sequence of Bacillus hwajinpoensis strain Y2.</title>
        <authorList>
            <person name="Fair J.L."/>
            <person name="Maclea K.S."/>
        </authorList>
    </citation>
    <scope>NUCLEOTIDE SEQUENCE [LARGE SCALE GENOMIC DNA]</scope>
    <source>
        <strain evidence="2 3">Y2</strain>
    </source>
</reference>
<gene>
    <name evidence="2" type="ORF">FBF83_17645</name>
</gene>
<evidence type="ECO:0000259" key="1">
    <source>
        <dbReference type="Pfam" id="PF04545"/>
    </source>
</evidence>
<dbReference type="GO" id="GO:0006352">
    <property type="term" value="P:DNA-templated transcription initiation"/>
    <property type="evidence" value="ECO:0007669"/>
    <property type="project" value="InterPro"/>
</dbReference>
<organism evidence="2 3">
    <name type="scientific">Guptibacillus hwajinpoensis</name>
    <dbReference type="NCBI Taxonomy" id="208199"/>
    <lineage>
        <taxon>Bacteria</taxon>
        <taxon>Bacillati</taxon>
        <taxon>Bacillota</taxon>
        <taxon>Bacilli</taxon>
        <taxon>Bacillales</taxon>
        <taxon>Guptibacillaceae</taxon>
        <taxon>Guptibacillus</taxon>
    </lineage>
</organism>
<proteinExistence type="predicted"/>
<dbReference type="Proteomes" id="UP000310541">
    <property type="component" value="Unassembled WGS sequence"/>
</dbReference>
<dbReference type="AlphaFoldDB" id="A0A4U1MBD8"/>
<dbReference type="OrthoDB" id="9784272at2"/>